<keyword evidence="1" id="KW-0812">Transmembrane</keyword>
<gene>
    <name evidence="2" type="ORF">Tci_900134</name>
</gene>
<sequence>MLVQVVIAQRKHRVVGVVHLRYQVGVLGFVKEWLVAKANAERVEVGRVAGGQGRHHARIDAAAQERAQRHVGHEAARHGLVHQGHQLFLLLLVIKLVFGDFFGVVGNFIPALAHHFVALDEQVVAGQQLLDALENGGWPRNVIELQVLV</sequence>
<proteinExistence type="predicted"/>
<evidence type="ECO:0000313" key="2">
    <source>
        <dbReference type="EMBL" id="GFD28165.1"/>
    </source>
</evidence>
<comment type="caution">
    <text evidence="2">The sequence shown here is derived from an EMBL/GenBank/DDBJ whole genome shotgun (WGS) entry which is preliminary data.</text>
</comment>
<dbReference type="EMBL" id="BKCJ011382979">
    <property type="protein sequence ID" value="GFD28165.1"/>
    <property type="molecule type" value="Genomic_DNA"/>
</dbReference>
<accession>A0A699UYX2</accession>
<keyword evidence="1" id="KW-1133">Transmembrane helix</keyword>
<evidence type="ECO:0000256" key="1">
    <source>
        <dbReference type="SAM" id="Phobius"/>
    </source>
</evidence>
<keyword evidence="1" id="KW-0472">Membrane</keyword>
<feature type="transmembrane region" description="Helical" evidence="1">
    <location>
        <begin position="87"/>
        <end position="109"/>
    </location>
</feature>
<reference evidence="2" key="1">
    <citation type="journal article" date="2019" name="Sci. Rep.">
        <title>Draft genome of Tanacetum cinerariifolium, the natural source of mosquito coil.</title>
        <authorList>
            <person name="Yamashiro T."/>
            <person name="Shiraishi A."/>
            <person name="Satake H."/>
            <person name="Nakayama K."/>
        </authorList>
    </citation>
    <scope>NUCLEOTIDE SEQUENCE</scope>
</reference>
<name>A0A699UYX2_TANCI</name>
<protein>
    <submittedName>
        <fullName evidence="2">Uncharacterized protein</fullName>
    </submittedName>
</protein>
<dbReference type="AlphaFoldDB" id="A0A699UYX2"/>
<organism evidence="2">
    <name type="scientific">Tanacetum cinerariifolium</name>
    <name type="common">Dalmatian daisy</name>
    <name type="synonym">Chrysanthemum cinerariifolium</name>
    <dbReference type="NCBI Taxonomy" id="118510"/>
    <lineage>
        <taxon>Eukaryota</taxon>
        <taxon>Viridiplantae</taxon>
        <taxon>Streptophyta</taxon>
        <taxon>Embryophyta</taxon>
        <taxon>Tracheophyta</taxon>
        <taxon>Spermatophyta</taxon>
        <taxon>Magnoliopsida</taxon>
        <taxon>eudicotyledons</taxon>
        <taxon>Gunneridae</taxon>
        <taxon>Pentapetalae</taxon>
        <taxon>asterids</taxon>
        <taxon>campanulids</taxon>
        <taxon>Asterales</taxon>
        <taxon>Asteraceae</taxon>
        <taxon>Asteroideae</taxon>
        <taxon>Anthemideae</taxon>
        <taxon>Anthemidinae</taxon>
        <taxon>Tanacetum</taxon>
    </lineage>
</organism>